<feature type="signal peptide" evidence="3">
    <location>
        <begin position="1"/>
        <end position="22"/>
    </location>
</feature>
<proteinExistence type="predicted"/>
<evidence type="ECO:0000313" key="5">
    <source>
        <dbReference type="Proteomes" id="UP000567624"/>
    </source>
</evidence>
<dbReference type="InterPro" id="IPR033239">
    <property type="entry name" value="EVI2B"/>
</dbReference>
<comment type="caution">
    <text evidence="4">The sequence shown here is derived from an EMBL/GenBank/DDBJ whole genome shotgun (WGS) entry which is preliminary data.</text>
</comment>
<feature type="non-terminal residue" evidence="4">
    <location>
        <position position="285"/>
    </location>
</feature>
<keyword evidence="2" id="KW-0472">Membrane</keyword>
<dbReference type="Proteomes" id="UP000567624">
    <property type="component" value="Unassembled WGS sequence"/>
</dbReference>
<organism evidence="4 5">
    <name type="scientific">Smithornis capensis</name>
    <dbReference type="NCBI Taxonomy" id="363769"/>
    <lineage>
        <taxon>Eukaryota</taxon>
        <taxon>Metazoa</taxon>
        <taxon>Chordata</taxon>
        <taxon>Craniata</taxon>
        <taxon>Vertebrata</taxon>
        <taxon>Euteleostomi</taxon>
        <taxon>Archelosauria</taxon>
        <taxon>Archosauria</taxon>
        <taxon>Dinosauria</taxon>
        <taxon>Saurischia</taxon>
        <taxon>Theropoda</taxon>
        <taxon>Coelurosauria</taxon>
        <taxon>Aves</taxon>
        <taxon>Neognathae</taxon>
        <taxon>Neoaves</taxon>
        <taxon>Telluraves</taxon>
        <taxon>Australaves</taxon>
        <taxon>Passeriformes</taxon>
        <taxon>Eurylaimidae</taxon>
        <taxon>Smithornis</taxon>
    </lineage>
</organism>
<evidence type="ECO:0000313" key="4">
    <source>
        <dbReference type="EMBL" id="NXF09726.1"/>
    </source>
</evidence>
<name>A0A7K8QYQ7_9PASS</name>
<protein>
    <submittedName>
        <fullName evidence="4">EVI2B protein</fullName>
    </submittedName>
</protein>
<keyword evidence="3" id="KW-0732">Signal</keyword>
<feature type="transmembrane region" description="Helical" evidence="2">
    <location>
        <begin position="83"/>
        <end position="106"/>
    </location>
</feature>
<dbReference type="PANTHER" id="PTHR15384:SF0">
    <property type="entry name" value="PROTEIN EVI2B"/>
    <property type="match status" value="1"/>
</dbReference>
<feature type="non-terminal residue" evidence="4">
    <location>
        <position position="1"/>
    </location>
</feature>
<feature type="region of interest" description="Disordered" evidence="1">
    <location>
        <begin position="55"/>
        <end position="77"/>
    </location>
</feature>
<reference evidence="4 5" key="1">
    <citation type="submission" date="2019-09" db="EMBL/GenBank/DDBJ databases">
        <title>Bird 10,000 Genomes (B10K) Project - Family phase.</title>
        <authorList>
            <person name="Zhang G."/>
        </authorList>
    </citation>
    <scope>NUCLEOTIDE SEQUENCE [LARGE SCALE GENOMIC DNA]</scope>
    <source>
        <strain evidence="4">B10K-CU-031-20</strain>
    </source>
</reference>
<evidence type="ECO:0000256" key="2">
    <source>
        <dbReference type="SAM" id="Phobius"/>
    </source>
</evidence>
<evidence type="ECO:0000256" key="1">
    <source>
        <dbReference type="SAM" id="MobiDB-lite"/>
    </source>
</evidence>
<dbReference type="PANTHER" id="PTHR15384">
    <property type="entry name" value="PROTEIN EVI2B"/>
    <property type="match status" value="1"/>
</dbReference>
<dbReference type="EMBL" id="VWYW01000419">
    <property type="protein sequence ID" value="NXF09726.1"/>
    <property type="molecule type" value="Genomic_DNA"/>
</dbReference>
<keyword evidence="2" id="KW-1133">Transmembrane helix</keyword>
<sequence>MASRQVILLLFCGHIWKSFSTAAPQPVSMTESNSYTSARSPAADKSLYQLQTTGPSLHHPGPALAVTPPQVPSEEEEAGDGSWVAALIIGAILVGMMLAVIGILLWKCYMWPVAVVADPHWAGRSPFADGDTPDLLVDSDQDTKRSSVLFMLPWKVKQGPTFQQDPSGSETPAPATITNENGQLPLPAGADSGAGAAAPSTDPPPAPASDTGNAAGGSCPHPDTPAECQDLPPPPDWLRDPPEDLSSDPSKDLALPVEAEEPLPPPPQLLIQDSQEPLPQPEHPL</sequence>
<feature type="compositionally biased region" description="Polar residues" evidence="1">
    <location>
        <begin position="160"/>
        <end position="182"/>
    </location>
</feature>
<keyword evidence="2" id="KW-0812">Transmembrane</keyword>
<dbReference type="GO" id="GO:2000035">
    <property type="term" value="P:regulation of stem cell division"/>
    <property type="evidence" value="ECO:0007669"/>
    <property type="project" value="TreeGrafter"/>
</dbReference>
<keyword evidence="5" id="KW-1185">Reference proteome</keyword>
<feature type="compositionally biased region" description="Low complexity" evidence="1">
    <location>
        <begin position="187"/>
        <end position="200"/>
    </location>
</feature>
<dbReference type="AlphaFoldDB" id="A0A7K8QYQ7"/>
<feature type="chain" id="PRO_5029518223" evidence="3">
    <location>
        <begin position="23"/>
        <end position="285"/>
    </location>
</feature>
<dbReference type="GO" id="GO:0045660">
    <property type="term" value="P:positive regulation of neutrophil differentiation"/>
    <property type="evidence" value="ECO:0007669"/>
    <property type="project" value="TreeGrafter"/>
</dbReference>
<accession>A0A7K8QYQ7</accession>
<evidence type="ECO:0000256" key="3">
    <source>
        <dbReference type="SAM" id="SignalP"/>
    </source>
</evidence>
<feature type="region of interest" description="Disordered" evidence="1">
    <location>
        <begin position="159"/>
        <end position="285"/>
    </location>
</feature>
<gene>
    <name evidence="4" type="primary">Evi2b</name>
    <name evidence="4" type="ORF">SMICAP_R15441</name>
</gene>